<dbReference type="Gene3D" id="3.40.50.10740">
    <property type="entry name" value="Class I glutamine amidotransferase-like"/>
    <property type="match status" value="1"/>
</dbReference>
<dbReference type="GO" id="GO:0004180">
    <property type="term" value="F:carboxypeptidase activity"/>
    <property type="evidence" value="ECO:0007669"/>
    <property type="project" value="UniProtKB-KW"/>
</dbReference>
<dbReference type="Gene3D" id="3.50.30.60">
    <property type="entry name" value="LD-carboxypeptidase A C-terminal domain-like"/>
    <property type="match status" value="1"/>
</dbReference>
<evidence type="ECO:0000313" key="10">
    <source>
        <dbReference type="Proteomes" id="UP000271031"/>
    </source>
</evidence>
<feature type="active site" description="Charge relay system" evidence="6">
    <location>
        <position position="281"/>
    </location>
</feature>
<organism evidence="9 10">
    <name type="scientific">Brevibacillus fluminis</name>
    <dbReference type="NCBI Taxonomy" id="511487"/>
    <lineage>
        <taxon>Bacteria</taxon>
        <taxon>Bacillati</taxon>
        <taxon>Bacillota</taxon>
        <taxon>Bacilli</taxon>
        <taxon>Bacillales</taxon>
        <taxon>Paenibacillaceae</taxon>
        <taxon>Brevibacillus</taxon>
    </lineage>
</organism>
<proteinExistence type="inferred from homology"/>
<dbReference type="InterPro" id="IPR027478">
    <property type="entry name" value="LdcA_N"/>
</dbReference>
<name>A0A3M8CZT6_9BACL</name>
<comment type="similarity">
    <text evidence="1">Belongs to the peptidase S66 family.</text>
</comment>
<evidence type="ECO:0000256" key="3">
    <source>
        <dbReference type="ARBA" id="ARBA00022670"/>
    </source>
</evidence>
<dbReference type="Pfam" id="PF02016">
    <property type="entry name" value="Peptidase_S66"/>
    <property type="match status" value="1"/>
</dbReference>
<evidence type="ECO:0000256" key="2">
    <source>
        <dbReference type="ARBA" id="ARBA00022645"/>
    </source>
</evidence>
<dbReference type="PIRSF" id="PIRSF028757">
    <property type="entry name" value="LD-carboxypeptidase"/>
    <property type="match status" value="1"/>
</dbReference>
<feature type="active site" description="Charge relay system" evidence="6">
    <location>
        <position position="211"/>
    </location>
</feature>
<evidence type="ECO:0000256" key="5">
    <source>
        <dbReference type="ARBA" id="ARBA00022825"/>
    </source>
</evidence>
<feature type="active site" description="Nucleophile" evidence="6">
    <location>
        <position position="111"/>
    </location>
</feature>
<reference evidence="9 10" key="1">
    <citation type="submission" date="2018-10" db="EMBL/GenBank/DDBJ databases">
        <title>Phylogenomics of Brevibacillus.</title>
        <authorList>
            <person name="Dunlap C."/>
        </authorList>
    </citation>
    <scope>NUCLEOTIDE SEQUENCE [LARGE SCALE GENOMIC DNA]</scope>
    <source>
        <strain evidence="9 10">JCM 15716</strain>
    </source>
</reference>
<keyword evidence="3" id="KW-0645">Protease</keyword>
<dbReference type="PANTHER" id="PTHR30237">
    <property type="entry name" value="MURAMOYLTETRAPEPTIDE CARBOXYPEPTIDASE"/>
    <property type="match status" value="1"/>
</dbReference>
<sequence length="311" mass="33331">MKKGKALKTGDTIGIVATSTPMQGTEDLERGVAELEALGYHVIVSETCYERYGGYLAGPAELRASELTRMFTDPEVDAVFAMRGGYGASQMLPLLDYDAIAANPKLFLGYSDITALHLALGKKAGLATLHAPTISTSYVSGLSAWSNASLFHTITTTEPLGEIRNPEEEKIECIVPGEASGPIVGGNLALVSALMGTPYEIETKGKLLFLEDVNEEPYKIDRMLTQLALAGKLEEAAGFILGTFTRCTSTRYADGFSVHDVINTIIAPLGKPTIWNVQVGHGKTNLSLPFGVQAHLHAEAGSLRLEENFLL</sequence>
<dbReference type="InterPro" id="IPR003507">
    <property type="entry name" value="S66_fam"/>
</dbReference>
<dbReference type="CDD" id="cd07025">
    <property type="entry name" value="Peptidase_S66"/>
    <property type="match status" value="1"/>
</dbReference>
<dbReference type="OrthoDB" id="9807329at2"/>
<dbReference type="Proteomes" id="UP000271031">
    <property type="component" value="Unassembled WGS sequence"/>
</dbReference>
<feature type="domain" description="LD-carboxypeptidase N-terminal" evidence="7">
    <location>
        <begin position="13"/>
        <end position="131"/>
    </location>
</feature>
<dbReference type="Pfam" id="PF17676">
    <property type="entry name" value="Peptidase_S66C"/>
    <property type="match status" value="1"/>
</dbReference>
<keyword evidence="2 9" id="KW-0121">Carboxypeptidase</keyword>
<evidence type="ECO:0000256" key="4">
    <source>
        <dbReference type="ARBA" id="ARBA00022801"/>
    </source>
</evidence>
<dbReference type="InterPro" id="IPR029062">
    <property type="entry name" value="Class_I_gatase-like"/>
</dbReference>
<keyword evidence="10" id="KW-1185">Reference proteome</keyword>
<evidence type="ECO:0000256" key="1">
    <source>
        <dbReference type="ARBA" id="ARBA00010233"/>
    </source>
</evidence>
<evidence type="ECO:0000259" key="7">
    <source>
        <dbReference type="Pfam" id="PF02016"/>
    </source>
</evidence>
<evidence type="ECO:0000313" key="9">
    <source>
        <dbReference type="EMBL" id="RNB81292.1"/>
    </source>
</evidence>
<keyword evidence="4" id="KW-0378">Hydrolase</keyword>
<comment type="caution">
    <text evidence="9">The sequence shown here is derived from an EMBL/GenBank/DDBJ whole genome shotgun (WGS) entry which is preliminary data.</text>
</comment>
<dbReference type="GO" id="GO:0006508">
    <property type="term" value="P:proteolysis"/>
    <property type="evidence" value="ECO:0007669"/>
    <property type="project" value="UniProtKB-KW"/>
</dbReference>
<keyword evidence="5" id="KW-0720">Serine protease</keyword>
<protein>
    <submittedName>
        <fullName evidence="9">LD-carboxypeptidase</fullName>
    </submittedName>
</protein>
<dbReference type="EMBL" id="RHHQ01000023">
    <property type="protein sequence ID" value="RNB81292.1"/>
    <property type="molecule type" value="Genomic_DNA"/>
</dbReference>
<evidence type="ECO:0000256" key="6">
    <source>
        <dbReference type="PIRSR" id="PIRSR028757-1"/>
    </source>
</evidence>
<dbReference type="AlphaFoldDB" id="A0A3M8CZT6"/>
<accession>A0A3M8CZT6</accession>
<dbReference type="SUPFAM" id="SSF141986">
    <property type="entry name" value="LD-carboxypeptidase A C-terminal domain-like"/>
    <property type="match status" value="1"/>
</dbReference>
<dbReference type="InterPro" id="IPR040449">
    <property type="entry name" value="Peptidase_S66_N"/>
</dbReference>
<dbReference type="InterPro" id="IPR040921">
    <property type="entry name" value="Peptidase_S66C"/>
</dbReference>
<dbReference type="InterPro" id="IPR027461">
    <property type="entry name" value="Carboxypeptidase_A_C_sf"/>
</dbReference>
<feature type="domain" description="LD-carboxypeptidase C-terminal" evidence="8">
    <location>
        <begin position="180"/>
        <end position="296"/>
    </location>
</feature>
<dbReference type="PANTHER" id="PTHR30237:SF2">
    <property type="entry name" value="MUREIN TETRAPEPTIDE CARBOXYPEPTIDASE"/>
    <property type="match status" value="1"/>
</dbReference>
<gene>
    <name evidence="9" type="ORF">EDM56_25690</name>
</gene>
<dbReference type="SUPFAM" id="SSF52317">
    <property type="entry name" value="Class I glutamine amidotransferase-like"/>
    <property type="match status" value="1"/>
</dbReference>
<evidence type="ECO:0000259" key="8">
    <source>
        <dbReference type="Pfam" id="PF17676"/>
    </source>
</evidence>
<dbReference type="GO" id="GO:0008236">
    <property type="term" value="F:serine-type peptidase activity"/>
    <property type="evidence" value="ECO:0007669"/>
    <property type="project" value="UniProtKB-KW"/>
</dbReference>